<dbReference type="Proteomes" id="UP000218272">
    <property type="component" value="Chromosome SCLO_1"/>
</dbReference>
<gene>
    <name evidence="1" type="ORF">SCLO_1027110</name>
</gene>
<dbReference type="OrthoDB" id="3078668at2"/>
<dbReference type="RefSeq" id="WP_066519757.1">
    <property type="nucleotide sequence ID" value="NZ_AP017655.1"/>
</dbReference>
<protein>
    <submittedName>
        <fullName evidence="1">Phage P2 FII-like protein</fullName>
    </submittedName>
</protein>
<dbReference type="Pfam" id="PF04985">
    <property type="entry name" value="Phage_tube"/>
    <property type="match status" value="1"/>
</dbReference>
<dbReference type="EMBL" id="AP017655">
    <property type="protein sequence ID" value="BAV65751.1"/>
    <property type="molecule type" value="Genomic_DNA"/>
</dbReference>
<evidence type="ECO:0000313" key="2">
    <source>
        <dbReference type="Proteomes" id="UP000218272"/>
    </source>
</evidence>
<dbReference type="NCBIfam" id="TIGR01611">
    <property type="entry name" value="tail_tube"/>
    <property type="match status" value="1"/>
</dbReference>
<name>A0A1E1F5Q0_9SPHN</name>
<sequence>MGLPRTLMNFLLYNEGLSHVGEAKTITLPVLSRKIEEWDGGGMGGAVGIDMGADGLLEMSHSYGGPMRQIFSQYGITKVNGVYLRFVGSYQQQDSDAVDAIEVVVRGRHKEIDMGDQEKGGQGEFKVSSVLSYYKLSWNNEVLIEIDRLNMIEAVDGVDRLAAQRAALGMF</sequence>
<dbReference type="KEGG" id="sclo:SCLO_1027110"/>
<organism evidence="1 2">
    <name type="scientific">Sphingobium cloacae</name>
    <dbReference type="NCBI Taxonomy" id="120107"/>
    <lineage>
        <taxon>Bacteria</taxon>
        <taxon>Pseudomonadati</taxon>
        <taxon>Pseudomonadota</taxon>
        <taxon>Alphaproteobacteria</taxon>
        <taxon>Sphingomonadales</taxon>
        <taxon>Sphingomonadaceae</taxon>
        <taxon>Sphingobium</taxon>
    </lineage>
</organism>
<proteinExistence type="predicted"/>
<accession>A0A1E1F5Q0</accession>
<evidence type="ECO:0000313" key="1">
    <source>
        <dbReference type="EMBL" id="BAV65751.1"/>
    </source>
</evidence>
<dbReference type="InterPro" id="IPR006498">
    <property type="entry name" value="Tail_tube"/>
</dbReference>
<keyword evidence="2" id="KW-1185">Reference proteome</keyword>
<reference evidence="1 2" key="1">
    <citation type="submission" date="2016-10" db="EMBL/GenBank/DDBJ databases">
        <title>Complete Genome Sequence of the Nonylphenol-Degrading Bacterium Sphingobium cloacae JCM 10874T.</title>
        <authorList>
            <person name="Ootsuka M."/>
            <person name="Nishizawa T."/>
            <person name="Ohta H."/>
        </authorList>
    </citation>
    <scope>NUCLEOTIDE SEQUENCE [LARGE SCALE GENOMIC DNA]</scope>
    <source>
        <strain evidence="1 2">JCM 10874</strain>
    </source>
</reference>
<dbReference type="AlphaFoldDB" id="A0A1E1F5Q0"/>